<reference evidence="1 2" key="1">
    <citation type="submission" date="2023-03" db="EMBL/GenBank/DDBJ databases">
        <title>High recombination rates correlate with genetic variation in Cardiocondyla obscurior ants.</title>
        <authorList>
            <person name="Errbii M."/>
        </authorList>
    </citation>
    <scope>NUCLEOTIDE SEQUENCE [LARGE SCALE GENOMIC DNA]</scope>
    <source>
        <strain evidence="1">Alpha-2009</strain>
        <tissue evidence="1">Whole body</tissue>
    </source>
</reference>
<sequence length="162" mass="18396">MRGMQHMAFAADQCLSSRQSTVFGDFRRQTFRGIRSIQDVLYPTYSCNYDTLLWDTLYTYCTTQFSCEARPLVVAETNAASVSHRRGFVPSATVRWVDRELWCFGINFQSSAALGHLALQWEKIVVGLPGQPVNQHQLANSRNQLMTNDGCHGSSNVKLFRH</sequence>
<evidence type="ECO:0000313" key="2">
    <source>
        <dbReference type="Proteomes" id="UP001430953"/>
    </source>
</evidence>
<gene>
    <name evidence="1" type="ORF">PUN28_010911</name>
</gene>
<organism evidence="1 2">
    <name type="scientific">Cardiocondyla obscurior</name>
    <dbReference type="NCBI Taxonomy" id="286306"/>
    <lineage>
        <taxon>Eukaryota</taxon>
        <taxon>Metazoa</taxon>
        <taxon>Ecdysozoa</taxon>
        <taxon>Arthropoda</taxon>
        <taxon>Hexapoda</taxon>
        <taxon>Insecta</taxon>
        <taxon>Pterygota</taxon>
        <taxon>Neoptera</taxon>
        <taxon>Endopterygota</taxon>
        <taxon>Hymenoptera</taxon>
        <taxon>Apocrita</taxon>
        <taxon>Aculeata</taxon>
        <taxon>Formicoidea</taxon>
        <taxon>Formicidae</taxon>
        <taxon>Myrmicinae</taxon>
        <taxon>Cardiocondyla</taxon>
    </lineage>
</organism>
<evidence type="ECO:0000313" key="1">
    <source>
        <dbReference type="EMBL" id="KAL0115703.1"/>
    </source>
</evidence>
<protein>
    <submittedName>
        <fullName evidence="1">Uncharacterized protein</fullName>
    </submittedName>
</protein>
<keyword evidence="2" id="KW-1185">Reference proteome</keyword>
<dbReference type="AlphaFoldDB" id="A0AAW2FKJ9"/>
<dbReference type="EMBL" id="JADYXP020000010">
    <property type="protein sequence ID" value="KAL0115703.1"/>
    <property type="molecule type" value="Genomic_DNA"/>
</dbReference>
<accession>A0AAW2FKJ9</accession>
<proteinExistence type="predicted"/>
<comment type="caution">
    <text evidence="1">The sequence shown here is derived from an EMBL/GenBank/DDBJ whole genome shotgun (WGS) entry which is preliminary data.</text>
</comment>
<name>A0AAW2FKJ9_9HYME</name>
<dbReference type="Proteomes" id="UP001430953">
    <property type="component" value="Unassembled WGS sequence"/>
</dbReference>